<name>A0A679JJK5_9HYPH</name>
<protein>
    <recommendedName>
        <fullName evidence="1">Ethanolamine ammonia-lyase large subunit</fullName>
        <shortName evidence="1">EAL large subunit</shortName>
        <ecNumber evidence="1">4.3.1.7</ecNumber>
    </recommendedName>
</protein>
<dbReference type="InterPro" id="IPR013785">
    <property type="entry name" value="Aldolase_TIM"/>
</dbReference>
<comment type="function">
    <text evidence="1">Catalyzes the deamination of various vicinal amino-alcohols to oxo compounds. Allows this organism to utilize ethanolamine as the sole source of nitrogen and carbon in the presence of vitamin B12.</text>
</comment>
<reference evidence="2" key="1">
    <citation type="submission" date="2019-12" db="EMBL/GenBank/DDBJ databases">
        <authorList>
            <person name="Cremers G."/>
        </authorList>
    </citation>
    <scope>NUCLEOTIDE SEQUENCE</scope>
    <source>
        <strain evidence="2">Mbul1</strain>
    </source>
</reference>
<dbReference type="GO" id="GO:0005829">
    <property type="term" value="C:cytosol"/>
    <property type="evidence" value="ECO:0007669"/>
    <property type="project" value="TreeGrafter"/>
</dbReference>
<dbReference type="Gene3D" id="3.20.20.70">
    <property type="entry name" value="Aldolase class I"/>
    <property type="match status" value="1"/>
</dbReference>
<comment type="subcellular location">
    <subcellularLocation>
        <location evidence="1">Bacterial microcompartment</location>
    </subcellularLocation>
</comment>
<dbReference type="PANTHER" id="PTHR39329:SF1">
    <property type="entry name" value="ETHANOLAMINE AMMONIA-LYASE LARGE SUBUNIT"/>
    <property type="match status" value="1"/>
</dbReference>
<dbReference type="GO" id="GO:0008851">
    <property type="term" value="F:ethanolamine ammonia-lyase activity"/>
    <property type="evidence" value="ECO:0007669"/>
    <property type="project" value="UniProtKB-UniRule"/>
</dbReference>
<accession>A0A679JJK5</accession>
<dbReference type="Gene3D" id="1.10.220.70">
    <property type="entry name" value="lyase"/>
    <property type="match status" value="1"/>
</dbReference>
<feature type="binding site" evidence="1">
    <location>
        <position position="361"/>
    </location>
    <ligand>
        <name>substrate</name>
    </ligand>
</feature>
<dbReference type="Pfam" id="PF06751">
    <property type="entry name" value="EutB"/>
    <property type="match status" value="1"/>
</dbReference>
<keyword evidence="1 2" id="KW-0456">Lyase</keyword>
<feature type="binding site" evidence="1">
    <location>
        <position position="294"/>
    </location>
    <ligand>
        <name>adenosylcob(III)alamin</name>
        <dbReference type="ChEBI" id="CHEBI:18408"/>
    </ligand>
</feature>
<comment type="catalytic activity">
    <reaction evidence="1">
        <text>ethanolamine = acetaldehyde + NH4(+)</text>
        <dbReference type="Rhea" id="RHEA:15313"/>
        <dbReference type="ChEBI" id="CHEBI:15343"/>
        <dbReference type="ChEBI" id="CHEBI:28938"/>
        <dbReference type="ChEBI" id="CHEBI:57603"/>
        <dbReference type="EC" id="4.3.1.7"/>
    </reaction>
</comment>
<dbReference type="GO" id="GO:0006520">
    <property type="term" value="P:amino acid metabolic process"/>
    <property type="evidence" value="ECO:0007669"/>
    <property type="project" value="InterPro"/>
</dbReference>
<comment type="similarity">
    <text evidence="1">Belongs to the EutB family.</text>
</comment>
<feature type="binding site" evidence="1">
    <location>
        <position position="191"/>
    </location>
    <ligand>
        <name>substrate</name>
    </ligand>
</feature>
<dbReference type="GO" id="GO:0009350">
    <property type="term" value="C:ethanolamine ammonia-lyase complex"/>
    <property type="evidence" value="ECO:0007669"/>
    <property type="project" value="UniProtKB-UniRule"/>
</dbReference>
<dbReference type="GO" id="GO:0031471">
    <property type="term" value="C:ethanolamine degradation polyhedral organelle"/>
    <property type="evidence" value="ECO:0007669"/>
    <property type="project" value="UniProtKB-UniRule"/>
</dbReference>
<dbReference type="AlphaFoldDB" id="A0A679JJK5"/>
<keyword evidence="1" id="KW-0170">Cobalt</keyword>
<dbReference type="InterPro" id="IPR044939">
    <property type="entry name" value="EutB_dom_2_sf"/>
</dbReference>
<evidence type="ECO:0000313" key="2">
    <source>
        <dbReference type="EMBL" id="CAA2107579.1"/>
    </source>
</evidence>
<dbReference type="UniPathway" id="UPA00560"/>
<organism evidence="2">
    <name type="scientific">Methylobacterium bullatum</name>
    <dbReference type="NCBI Taxonomy" id="570505"/>
    <lineage>
        <taxon>Bacteria</taxon>
        <taxon>Pseudomonadati</taxon>
        <taxon>Pseudomonadota</taxon>
        <taxon>Alphaproteobacteria</taxon>
        <taxon>Hyphomicrobiales</taxon>
        <taxon>Methylobacteriaceae</taxon>
        <taxon>Methylobacterium</taxon>
    </lineage>
</organism>
<evidence type="ECO:0000256" key="1">
    <source>
        <dbReference type="HAMAP-Rule" id="MF_00861"/>
    </source>
</evidence>
<feature type="binding site" evidence="1">
    <location>
        <position position="400"/>
    </location>
    <ligand>
        <name>adenosylcob(III)alamin</name>
        <dbReference type="ChEBI" id="CHEBI:18408"/>
    </ligand>
</feature>
<keyword evidence="1" id="KW-1283">Bacterial microcompartment</keyword>
<dbReference type="NCBIfam" id="NF011649">
    <property type="entry name" value="PRK15067.1"/>
    <property type="match status" value="1"/>
</dbReference>
<feature type="binding site" evidence="1">
    <location>
        <position position="286"/>
    </location>
    <ligand>
        <name>substrate</name>
    </ligand>
</feature>
<dbReference type="HAMAP" id="MF_00861">
    <property type="entry name" value="EutB"/>
    <property type="match status" value="1"/>
</dbReference>
<feature type="binding site" evidence="1">
    <location>
        <position position="192"/>
    </location>
    <ligand>
        <name>adenosylcob(III)alamin</name>
        <dbReference type="ChEBI" id="CHEBI:18408"/>
    </ligand>
</feature>
<proteinExistence type="inferred from homology"/>
<dbReference type="GO" id="GO:0031419">
    <property type="term" value="F:cobalamin binding"/>
    <property type="evidence" value="ECO:0007669"/>
    <property type="project" value="UniProtKB-UniRule"/>
</dbReference>
<dbReference type="PANTHER" id="PTHR39329">
    <property type="entry name" value="ETHANOLAMINE AMMONIA-LYASE HEAVY CHAIN"/>
    <property type="match status" value="1"/>
</dbReference>
<dbReference type="InterPro" id="IPR044941">
    <property type="entry name" value="EutB_N_sf"/>
</dbReference>
<keyword evidence="1" id="KW-0846">Cobalamin</keyword>
<dbReference type="GO" id="GO:0046336">
    <property type="term" value="P:ethanolamine catabolic process"/>
    <property type="evidence" value="ECO:0007669"/>
    <property type="project" value="UniProtKB-UniRule"/>
</dbReference>
<dbReference type="Gene3D" id="2.30.170.30">
    <property type="entry name" value="ethanolamine ammonia-lyase heavy chain domain like"/>
    <property type="match status" value="1"/>
</dbReference>
<dbReference type="EC" id="4.3.1.7" evidence="1"/>
<feature type="binding site" evidence="1">
    <location>
        <position position="244"/>
    </location>
    <ligand>
        <name>adenosylcob(III)alamin</name>
        <dbReference type="ChEBI" id="CHEBI:18408"/>
    </ligand>
</feature>
<dbReference type="PIRSF" id="PIRSF018788">
    <property type="entry name" value="EutB"/>
    <property type="match status" value="1"/>
</dbReference>
<dbReference type="InterPro" id="IPR010628">
    <property type="entry name" value="EutB"/>
</dbReference>
<comment type="pathway">
    <text evidence="1">Amine and polyamine degradation; ethanolamine degradation.</text>
</comment>
<dbReference type="EMBL" id="LR743504">
    <property type="protein sequence ID" value="CAA2107579.1"/>
    <property type="molecule type" value="Genomic_DNA"/>
</dbReference>
<feature type="binding site" evidence="1">
    <location>
        <begin position="158"/>
        <end position="160"/>
    </location>
    <ligand>
        <name>substrate</name>
    </ligand>
</feature>
<comment type="cofactor">
    <cofactor evidence="1">
        <name>adenosylcob(III)alamin</name>
        <dbReference type="ChEBI" id="CHEBI:18408"/>
    </cofactor>
    <text evidence="1">Binds between the large and small subunits.</text>
</comment>
<gene>
    <name evidence="1 2" type="primary">eutB</name>
    <name evidence="2" type="ORF">MBUL_04230</name>
</gene>
<sequence>MTYRHIVGPKTHVFADLAALMAKATPLRSGDRLAGIAAESAEEGMAARWCLSEVPLAEILAKPLIPYEEDDVTRLILDTHDAVAFKEIAHLTVGDFREFLIKASSETLTRISPGITPEIAAAVSKIMRHQDLILVARKCRVVTKFRNTIGLPGRLSVRLQPNHPTDDAAGITAAIVDGLSYGCGDAVIGLNPASDSVSTLSGLLHLFDDLIQRLAIPTQGCILTHVTTTLEAMNRGLPVDLVFQSIAGTQKANASFGVTLPILKEAHEAALALKRGTVGDNCMYFETGQGSALSANAHHGIDQQTLEARAYAVARPFRPLLVNTVVGFIGPEYLYDGREIIRAGLEDHFCGKLMGLPLGCDVCYTNHAEADQNDMDTLLTLLGAAGCTFVMGIPGADDVMLNYQSTSFHDSLYVREVLGLKRAPEFEAWLEQIGLTDADGALLPEGPSARLIAAAPGLSAQKGIAA</sequence>
<comment type="subunit">
    <text evidence="1">The basic unit is a heterodimer which dimerizes to form tetramers. The heterotetramers trimerize; 6 large subunits form a core ring with 6 small subunits projecting outwards.</text>
</comment>